<dbReference type="AlphaFoldDB" id="A0A1A9X3H7"/>
<accession>A0A1A9X3H7</accession>
<keyword evidence="1" id="KW-0812">Transmembrane</keyword>
<keyword evidence="1" id="KW-0472">Membrane</keyword>
<keyword evidence="1" id="KW-1133">Transmembrane helix</keyword>
<proteinExistence type="predicted"/>
<sequence length="76" mass="8764">MNNILTIYQKLLTELMLQLAELLPVVAGILLGKVHIWLCRQQHWVSLVQYVAKMAQKRDTETLTETPYGRKVLTSL</sequence>
<dbReference type="EnsemblMetazoa" id="GBRI042997-RA">
    <property type="protein sequence ID" value="GBRI042997-PA"/>
    <property type="gene ID" value="GBRI042997"/>
</dbReference>
<dbReference type="VEuPathDB" id="VectorBase:GBRI042997"/>
<reference evidence="3" key="1">
    <citation type="submission" date="2014-03" db="EMBL/GenBank/DDBJ databases">
        <authorList>
            <person name="Aksoy S."/>
            <person name="Warren W."/>
            <person name="Wilson R.K."/>
        </authorList>
    </citation>
    <scope>NUCLEOTIDE SEQUENCE [LARGE SCALE GENOMIC DNA]</scope>
    <source>
        <strain evidence="3">IAEA</strain>
    </source>
</reference>
<protein>
    <submittedName>
        <fullName evidence="2">Uncharacterized protein</fullName>
    </submittedName>
</protein>
<reference evidence="2" key="2">
    <citation type="submission" date="2020-05" db="UniProtKB">
        <authorList>
            <consortium name="EnsemblMetazoa"/>
        </authorList>
    </citation>
    <scope>IDENTIFICATION</scope>
    <source>
        <strain evidence="2">IAEA</strain>
    </source>
</reference>
<keyword evidence="3" id="KW-1185">Reference proteome</keyword>
<evidence type="ECO:0000313" key="2">
    <source>
        <dbReference type="EnsemblMetazoa" id="GBRI042997-PA"/>
    </source>
</evidence>
<feature type="transmembrane region" description="Helical" evidence="1">
    <location>
        <begin position="15"/>
        <end position="32"/>
    </location>
</feature>
<dbReference type="Proteomes" id="UP000091820">
    <property type="component" value="Unassembled WGS sequence"/>
</dbReference>
<organism evidence="2 3">
    <name type="scientific">Glossina brevipalpis</name>
    <dbReference type="NCBI Taxonomy" id="37001"/>
    <lineage>
        <taxon>Eukaryota</taxon>
        <taxon>Metazoa</taxon>
        <taxon>Ecdysozoa</taxon>
        <taxon>Arthropoda</taxon>
        <taxon>Hexapoda</taxon>
        <taxon>Insecta</taxon>
        <taxon>Pterygota</taxon>
        <taxon>Neoptera</taxon>
        <taxon>Endopterygota</taxon>
        <taxon>Diptera</taxon>
        <taxon>Brachycera</taxon>
        <taxon>Muscomorpha</taxon>
        <taxon>Hippoboscoidea</taxon>
        <taxon>Glossinidae</taxon>
        <taxon>Glossina</taxon>
    </lineage>
</organism>
<name>A0A1A9X3H7_9MUSC</name>
<evidence type="ECO:0000256" key="1">
    <source>
        <dbReference type="SAM" id="Phobius"/>
    </source>
</evidence>
<evidence type="ECO:0000313" key="3">
    <source>
        <dbReference type="Proteomes" id="UP000091820"/>
    </source>
</evidence>